<dbReference type="PANTHER" id="PTHR19353:SF19">
    <property type="entry name" value="DELTA(5) FATTY ACID DESATURASE C-RELATED"/>
    <property type="match status" value="1"/>
</dbReference>
<dbReference type="InterPro" id="IPR005804">
    <property type="entry name" value="FA_desaturase_dom"/>
</dbReference>
<dbReference type="GO" id="GO:0008610">
    <property type="term" value="P:lipid biosynthetic process"/>
    <property type="evidence" value="ECO:0007669"/>
    <property type="project" value="UniProtKB-ARBA"/>
</dbReference>
<protein>
    <submittedName>
        <fullName evidence="4">Fatty acid desaturase</fullName>
    </submittedName>
</protein>
<dbReference type="AlphaFoldDB" id="A0A5C5VIA9"/>
<feature type="transmembrane region" description="Helical" evidence="2">
    <location>
        <begin position="76"/>
        <end position="97"/>
    </location>
</feature>
<dbReference type="GO" id="GO:0016020">
    <property type="term" value="C:membrane"/>
    <property type="evidence" value="ECO:0007669"/>
    <property type="project" value="TreeGrafter"/>
</dbReference>
<reference evidence="4 5" key="1">
    <citation type="submission" date="2019-02" db="EMBL/GenBank/DDBJ databases">
        <title>Deep-cultivation of Planctomycetes and their phenomic and genomic characterization uncovers novel biology.</title>
        <authorList>
            <person name="Wiegand S."/>
            <person name="Jogler M."/>
            <person name="Boedeker C."/>
            <person name="Pinto D."/>
            <person name="Vollmers J."/>
            <person name="Rivas-Marin E."/>
            <person name="Kohn T."/>
            <person name="Peeters S.H."/>
            <person name="Heuer A."/>
            <person name="Rast P."/>
            <person name="Oberbeckmann S."/>
            <person name="Bunk B."/>
            <person name="Jeske O."/>
            <person name="Meyerdierks A."/>
            <person name="Storesund J.E."/>
            <person name="Kallscheuer N."/>
            <person name="Luecker S."/>
            <person name="Lage O.M."/>
            <person name="Pohl T."/>
            <person name="Merkel B.J."/>
            <person name="Hornburger P."/>
            <person name="Mueller R.-W."/>
            <person name="Bruemmer F."/>
            <person name="Labrenz M."/>
            <person name="Spormann A.M."/>
            <person name="Op Den Camp H."/>
            <person name="Overmann J."/>
            <person name="Amann R."/>
            <person name="Jetten M.S.M."/>
            <person name="Mascher T."/>
            <person name="Medema M.H."/>
            <person name="Devos D.P."/>
            <person name="Kaster A.-K."/>
            <person name="Ovreas L."/>
            <person name="Rohde M."/>
            <person name="Galperin M.Y."/>
            <person name="Jogler C."/>
        </authorList>
    </citation>
    <scope>NUCLEOTIDE SEQUENCE [LARGE SCALE GENOMIC DNA]</scope>
    <source>
        <strain evidence="4 5">KOR34</strain>
    </source>
</reference>
<keyword evidence="2" id="KW-1133">Transmembrane helix</keyword>
<keyword evidence="2" id="KW-0472">Membrane</keyword>
<keyword evidence="5" id="KW-1185">Reference proteome</keyword>
<gene>
    <name evidence="4" type="ORF">KOR34_28160</name>
</gene>
<sequence>MSPIVSPKTQVERDPKAVQPSDAESAATRGRFPRTRHIDQVRKLSRVNGWRTTLLIAGIWLPIMAVMAWSVVAPRWWVYLIAGCVVASRLVAMGVLVHDAVHYLLYKNRLVNDLVSDLFLAFPIGMATSLYRKTHFQHHRFTNTDHDIDLAAQRTDSDWFEWPKNPREFAAVMARSVTGLNVHRGWVMYQHWAPWKHLGDPLSPAFPLWNRVLYVANTAAVYALFAWGFSTAPWVTAKLMALYLIPGITLVNLSLRIRATAEHIGADNSEELRATRTVLPRWWERWLVAPFNVNHHLEHHLFPSVPGPNLARLHRVLMQDHDFRTRAHLTRGYHGVMSELMSGEVAGDPATPDGAARPGKPR</sequence>
<feature type="region of interest" description="Disordered" evidence="1">
    <location>
        <begin position="1"/>
        <end position="29"/>
    </location>
</feature>
<dbReference type="Proteomes" id="UP000316714">
    <property type="component" value="Unassembled WGS sequence"/>
</dbReference>
<evidence type="ECO:0000313" key="4">
    <source>
        <dbReference type="EMBL" id="TWT37851.1"/>
    </source>
</evidence>
<evidence type="ECO:0000256" key="1">
    <source>
        <dbReference type="SAM" id="MobiDB-lite"/>
    </source>
</evidence>
<feature type="transmembrane region" description="Helical" evidence="2">
    <location>
        <begin position="52"/>
        <end position="70"/>
    </location>
</feature>
<evidence type="ECO:0000259" key="3">
    <source>
        <dbReference type="Pfam" id="PF00487"/>
    </source>
</evidence>
<dbReference type="CDD" id="cd03510">
    <property type="entry name" value="Rhizobitoxine-FADS-like"/>
    <property type="match status" value="1"/>
</dbReference>
<feature type="transmembrane region" description="Helical" evidence="2">
    <location>
        <begin position="212"/>
        <end position="229"/>
    </location>
</feature>
<dbReference type="EMBL" id="SIHJ01000001">
    <property type="protein sequence ID" value="TWT37851.1"/>
    <property type="molecule type" value="Genomic_DNA"/>
</dbReference>
<dbReference type="PANTHER" id="PTHR19353">
    <property type="entry name" value="FATTY ACID DESATURASE 2"/>
    <property type="match status" value="1"/>
</dbReference>
<keyword evidence="2" id="KW-0812">Transmembrane</keyword>
<accession>A0A5C5VIA9</accession>
<name>A0A5C5VIA9_9BACT</name>
<proteinExistence type="predicted"/>
<dbReference type="InterPro" id="IPR012171">
    <property type="entry name" value="Fatty_acid_desaturase"/>
</dbReference>
<feature type="region of interest" description="Disordered" evidence="1">
    <location>
        <begin position="343"/>
        <end position="362"/>
    </location>
</feature>
<dbReference type="GO" id="GO:0016717">
    <property type="term" value="F:oxidoreductase activity, acting on paired donors, with oxidation of a pair of donors resulting in the reduction of molecular oxygen to two molecules of water"/>
    <property type="evidence" value="ECO:0007669"/>
    <property type="project" value="TreeGrafter"/>
</dbReference>
<evidence type="ECO:0000313" key="5">
    <source>
        <dbReference type="Proteomes" id="UP000316714"/>
    </source>
</evidence>
<dbReference type="Pfam" id="PF00487">
    <property type="entry name" value="FA_desaturase"/>
    <property type="match status" value="1"/>
</dbReference>
<evidence type="ECO:0000256" key="2">
    <source>
        <dbReference type="SAM" id="Phobius"/>
    </source>
</evidence>
<feature type="domain" description="Fatty acid desaturase" evidence="3">
    <location>
        <begin position="75"/>
        <end position="319"/>
    </location>
</feature>
<dbReference type="OrthoDB" id="9792534at2"/>
<organism evidence="4 5">
    <name type="scientific">Posidoniimonas corsicana</name>
    <dbReference type="NCBI Taxonomy" id="1938618"/>
    <lineage>
        <taxon>Bacteria</taxon>
        <taxon>Pseudomonadati</taxon>
        <taxon>Planctomycetota</taxon>
        <taxon>Planctomycetia</taxon>
        <taxon>Pirellulales</taxon>
        <taxon>Lacipirellulaceae</taxon>
        <taxon>Posidoniimonas</taxon>
    </lineage>
</organism>
<comment type="caution">
    <text evidence="4">The sequence shown here is derived from an EMBL/GenBank/DDBJ whole genome shotgun (WGS) entry which is preliminary data.</text>
</comment>